<dbReference type="PANTHER" id="PTHR45648:SF180">
    <property type="entry name" value="OS04G0561800 PROTEIN"/>
    <property type="match status" value="1"/>
</dbReference>
<proteinExistence type="inferred from homology"/>
<dbReference type="InterPro" id="IPR036514">
    <property type="entry name" value="SGNH_hydro_sf"/>
</dbReference>
<gene>
    <name evidence="5" type="ORF">QJS04_geneDACA009671</name>
</gene>
<dbReference type="InterPro" id="IPR001087">
    <property type="entry name" value="GDSL"/>
</dbReference>
<dbReference type="InterPro" id="IPR051058">
    <property type="entry name" value="GDSL_Est/Lipase"/>
</dbReference>
<keyword evidence="4" id="KW-0732">Signal</keyword>
<dbReference type="PANTHER" id="PTHR45648">
    <property type="entry name" value="GDSL LIPASE/ACYLHYDROLASE FAMILY PROTEIN (AFU_ORTHOLOGUE AFUA_4G14700)"/>
    <property type="match status" value="1"/>
</dbReference>
<keyword evidence="2" id="KW-0378">Hydrolase</keyword>
<evidence type="ECO:0000256" key="2">
    <source>
        <dbReference type="ARBA" id="ARBA00022801"/>
    </source>
</evidence>
<evidence type="ECO:0000256" key="3">
    <source>
        <dbReference type="ARBA" id="ARBA00022963"/>
    </source>
</evidence>
<sequence length="357" mass="39198">MEGKGLHILLSSLSLVALLVIRSADADVPAIYVFGDSSVDVGNNNYLSMNAGKANFPFNGIDFPGGVPTGRFSNGYVLSDYMAKVYGFKRSPPPFLSLTFETIEQIFSGVNFASGGSGILDTTGVEITMTLQLHYFSTVVSNLTLHIGKASVDHLLSESLFLISTGGNDLSADFTQFGPQNNTHKDEYVAFLISKYEDQLKKLYSLGARKFGILGMGFLGCSPAARGSTPSGDCVEDLNVYSQKFNRAAIAMLRRLQSSSEGMKYSFGDSIKFWSNIMSDPHLYGLKELKSACCGRGRFNGESLCTPNATYCPNRHQYMYWDLFHISQAICKFTVQAFYDDGALRFVYPITFKQLAT</sequence>
<reference evidence="5" key="1">
    <citation type="journal article" date="2023" name="Nat. Commun.">
        <title>Diploid and tetraploid genomes of Acorus and the evolution of monocots.</title>
        <authorList>
            <person name="Ma L."/>
            <person name="Liu K.W."/>
            <person name="Li Z."/>
            <person name="Hsiao Y.Y."/>
            <person name="Qi Y."/>
            <person name="Fu T."/>
            <person name="Tang G.D."/>
            <person name="Zhang D."/>
            <person name="Sun W.H."/>
            <person name="Liu D.K."/>
            <person name="Li Y."/>
            <person name="Chen G.Z."/>
            <person name="Liu X.D."/>
            <person name="Liao X.Y."/>
            <person name="Jiang Y.T."/>
            <person name="Yu X."/>
            <person name="Hao Y."/>
            <person name="Huang J."/>
            <person name="Zhao X.W."/>
            <person name="Ke S."/>
            <person name="Chen Y.Y."/>
            <person name="Wu W.L."/>
            <person name="Hsu J.L."/>
            <person name="Lin Y.F."/>
            <person name="Huang M.D."/>
            <person name="Li C.Y."/>
            <person name="Huang L."/>
            <person name="Wang Z.W."/>
            <person name="Zhao X."/>
            <person name="Zhong W.Y."/>
            <person name="Peng D.H."/>
            <person name="Ahmad S."/>
            <person name="Lan S."/>
            <person name="Zhang J.S."/>
            <person name="Tsai W.C."/>
            <person name="Van de Peer Y."/>
            <person name="Liu Z.J."/>
        </authorList>
    </citation>
    <scope>NUCLEOTIDE SEQUENCE</scope>
    <source>
        <strain evidence="5">SCP</strain>
    </source>
</reference>
<dbReference type="Proteomes" id="UP001179952">
    <property type="component" value="Unassembled WGS sequence"/>
</dbReference>
<evidence type="ECO:0000313" key="6">
    <source>
        <dbReference type="Proteomes" id="UP001179952"/>
    </source>
</evidence>
<evidence type="ECO:0000256" key="4">
    <source>
        <dbReference type="SAM" id="SignalP"/>
    </source>
</evidence>
<protein>
    <submittedName>
        <fullName evidence="5">GDSL esterase/lipase</fullName>
    </submittedName>
</protein>
<dbReference type="Gene3D" id="3.40.50.1110">
    <property type="entry name" value="SGNH hydrolase"/>
    <property type="match status" value="1"/>
</dbReference>
<dbReference type="CDD" id="cd01837">
    <property type="entry name" value="SGNH_plant_lipase_like"/>
    <property type="match status" value="1"/>
</dbReference>
<keyword evidence="6" id="KW-1185">Reference proteome</keyword>
<organism evidence="5 6">
    <name type="scientific">Acorus gramineus</name>
    <name type="common">Dwarf sweet flag</name>
    <dbReference type="NCBI Taxonomy" id="55184"/>
    <lineage>
        <taxon>Eukaryota</taxon>
        <taxon>Viridiplantae</taxon>
        <taxon>Streptophyta</taxon>
        <taxon>Embryophyta</taxon>
        <taxon>Tracheophyta</taxon>
        <taxon>Spermatophyta</taxon>
        <taxon>Magnoliopsida</taxon>
        <taxon>Liliopsida</taxon>
        <taxon>Acoraceae</taxon>
        <taxon>Acorus</taxon>
    </lineage>
</organism>
<comment type="similarity">
    <text evidence="1">Belongs to the 'GDSL' lipolytic enzyme family.</text>
</comment>
<keyword evidence="3" id="KW-0443">Lipid metabolism</keyword>
<comment type="caution">
    <text evidence="5">The sequence shown here is derived from an EMBL/GenBank/DDBJ whole genome shotgun (WGS) entry which is preliminary data.</text>
</comment>
<evidence type="ECO:0000256" key="1">
    <source>
        <dbReference type="ARBA" id="ARBA00008668"/>
    </source>
</evidence>
<name>A0AAV9B8Y4_ACOGR</name>
<accession>A0AAV9B8Y4</accession>
<dbReference type="GO" id="GO:0016042">
    <property type="term" value="P:lipid catabolic process"/>
    <property type="evidence" value="ECO:0007669"/>
    <property type="project" value="UniProtKB-KW"/>
</dbReference>
<feature type="signal peptide" evidence="4">
    <location>
        <begin position="1"/>
        <end position="26"/>
    </location>
</feature>
<dbReference type="InterPro" id="IPR035669">
    <property type="entry name" value="SGNH_plant_lipase-like"/>
</dbReference>
<reference evidence="5" key="2">
    <citation type="submission" date="2023-06" db="EMBL/GenBank/DDBJ databases">
        <authorList>
            <person name="Ma L."/>
            <person name="Liu K.-W."/>
            <person name="Li Z."/>
            <person name="Hsiao Y.-Y."/>
            <person name="Qi Y."/>
            <person name="Fu T."/>
            <person name="Tang G."/>
            <person name="Zhang D."/>
            <person name="Sun W.-H."/>
            <person name="Liu D.-K."/>
            <person name="Li Y."/>
            <person name="Chen G.-Z."/>
            <person name="Liu X.-D."/>
            <person name="Liao X.-Y."/>
            <person name="Jiang Y.-T."/>
            <person name="Yu X."/>
            <person name="Hao Y."/>
            <person name="Huang J."/>
            <person name="Zhao X.-W."/>
            <person name="Ke S."/>
            <person name="Chen Y.-Y."/>
            <person name="Wu W.-L."/>
            <person name="Hsu J.-L."/>
            <person name="Lin Y.-F."/>
            <person name="Huang M.-D."/>
            <person name="Li C.-Y."/>
            <person name="Huang L."/>
            <person name="Wang Z.-W."/>
            <person name="Zhao X."/>
            <person name="Zhong W.-Y."/>
            <person name="Peng D.-H."/>
            <person name="Ahmad S."/>
            <person name="Lan S."/>
            <person name="Zhang J.-S."/>
            <person name="Tsai W.-C."/>
            <person name="Van De Peer Y."/>
            <person name="Liu Z.-J."/>
        </authorList>
    </citation>
    <scope>NUCLEOTIDE SEQUENCE</scope>
    <source>
        <strain evidence="5">SCP</strain>
        <tissue evidence="5">Leaves</tissue>
    </source>
</reference>
<dbReference type="EMBL" id="JAUJYN010000004">
    <property type="protein sequence ID" value="KAK1272815.1"/>
    <property type="molecule type" value="Genomic_DNA"/>
</dbReference>
<feature type="chain" id="PRO_5043451609" evidence="4">
    <location>
        <begin position="27"/>
        <end position="357"/>
    </location>
</feature>
<dbReference type="GO" id="GO:0016788">
    <property type="term" value="F:hydrolase activity, acting on ester bonds"/>
    <property type="evidence" value="ECO:0007669"/>
    <property type="project" value="InterPro"/>
</dbReference>
<evidence type="ECO:0000313" key="5">
    <source>
        <dbReference type="EMBL" id="KAK1272815.1"/>
    </source>
</evidence>
<keyword evidence="3" id="KW-0442">Lipid degradation</keyword>
<dbReference type="Pfam" id="PF00657">
    <property type="entry name" value="Lipase_GDSL"/>
    <property type="match status" value="1"/>
</dbReference>
<dbReference type="AlphaFoldDB" id="A0AAV9B8Y4"/>